<feature type="modified residue" description="N6-(pyridoxal phosphate)lysine" evidence="6">
    <location>
        <position position="228"/>
    </location>
</feature>
<evidence type="ECO:0000256" key="7">
    <source>
        <dbReference type="SAM" id="MobiDB-lite"/>
    </source>
</evidence>
<keyword evidence="4" id="KW-0808">Transferase</keyword>
<feature type="region of interest" description="Disordered" evidence="7">
    <location>
        <begin position="1"/>
        <end position="26"/>
    </location>
</feature>
<evidence type="ECO:0000313" key="8">
    <source>
        <dbReference type="EMBL" id="KAG5758245.1"/>
    </source>
</evidence>
<feature type="compositionally biased region" description="Low complexity" evidence="7">
    <location>
        <begin position="1"/>
        <end position="18"/>
    </location>
</feature>
<dbReference type="GO" id="GO:0009098">
    <property type="term" value="P:L-leucine biosynthetic process"/>
    <property type="evidence" value="ECO:0007669"/>
    <property type="project" value="TreeGrafter"/>
</dbReference>
<evidence type="ECO:0000256" key="3">
    <source>
        <dbReference type="ARBA" id="ARBA00022576"/>
    </source>
</evidence>
<dbReference type="Pfam" id="PF01063">
    <property type="entry name" value="Aminotran_4"/>
    <property type="match status" value="1"/>
</dbReference>
<dbReference type="InterPro" id="IPR001544">
    <property type="entry name" value="Aminotrans_IV"/>
</dbReference>
<dbReference type="GO" id="GO:0005739">
    <property type="term" value="C:mitochondrion"/>
    <property type="evidence" value="ECO:0007669"/>
    <property type="project" value="TreeGrafter"/>
</dbReference>
<dbReference type="Gene3D" id="3.20.10.10">
    <property type="entry name" value="D-amino Acid Aminotransferase, subunit A, domain 2"/>
    <property type="match status" value="1"/>
</dbReference>
<comment type="cofactor">
    <cofactor evidence="1">
        <name>pyridoxal 5'-phosphate</name>
        <dbReference type="ChEBI" id="CHEBI:597326"/>
    </cofactor>
</comment>
<evidence type="ECO:0000256" key="6">
    <source>
        <dbReference type="PIRSR" id="PIRSR006468-1"/>
    </source>
</evidence>
<name>A0A9P7HDF2_9HYPO</name>
<dbReference type="Proteomes" id="UP000750502">
    <property type="component" value="Unassembled WGS sequence"/>
</dbReference>
<organism evidence="8 9">
    <name type="scientific">Fusarium xylarioides</name>
    <dbReference type="NCBI Taxonomy" id="221167"/>
    <lineage>
        <taxon>Eukaryota</taxon>
        <taxon>Fungi</taxon>
        <taxon>Dikarya</taxon>
        <taxon>Ascomycota</taxon>
        <taxon>Pezizomycotina</taxon>
        <taxon>Sordariomycetes</taxon>
        <taxon>Hypocreomycetidae</taxon>
        <taxon>Hypocreales</taxon>
        <taxon>Nectriaceae</taxon>
        <taxon>Fusarium</taxon>
        <taxon>Fusarium fujikuroi species complex</taxon>
    </lineage>
</organism>
<dbReference type="FunFam" id="3.30.470.10:FF:000012">
    <property type="entry name" value="Branched-chain-amino-acid aminotransferase"/>
    <property type="match status" value="1"/>
</dbReference>
<dbReference type="OrthoDB" id="1732691at2759"/>
<comment type="similarity">
    <text evidence="2">Belongs to the class-IV pyridoxal-phosphate-dependent aminotransferase family.</text>
</comment>
<keyword evidence="9" id="KW-1185">Reference proteome</keyword>
<evidence type="ECO:0000256" key="4">
    <source>
        <dbReference type="ARBA" id="ARBA00022679"/>
    </source>
</evidence>
<proteinExistence type="inferred from homology"/>
<dbReference type="PANTHER" id="PTHR11825:SF69">
    <property type="entry name" value="BRANCHED-CHAIN-AMINO-ACID AMINOTRANSFERASE"/>
    <property type="match status" value="1"/>
</dbReference>
<keyword evidence="5" id="KW-0663">Pyridoxal phosphate</keyword>
<dbReference type="GO" id="GO:0009099">
    <property type="term" value="P:L-valine biosynthetic process"/>
    <property type="evidence" value="ECO:0007669"/>
    <property type="project" value="TreeGrafter"/>
</dbReference>
<dbReference type="InterPro" id="IPR043132">
    <property type="entry name" value="BCAT-like_C"/>
</dbReference>
<evidence type="ECO:0000256" key="5">
    <source>
        <dbReference type="ARBA" id="ARBA00022898"/>
    </source>
</evidence>
<comment type="caution">
    <text evidence="8">The sequence shown here is derived from an EMBL/GenBank/DDBJ whole genome shotgun (WGS) entry which is preliminary data.</text>
</comment>
<sequence length="378" mass="41833">MSAQTSTGANGTNGSTASPKGQPDASKLKFDLTTALKDVPKPGSTELWEQNVATDHMVTCRWTVQNGWEDPVIKPFGDLTISPLASCLHYATQCFEGMKVYRGYDNRVRLFRPDRNAKRLVMSAQRVSLPGFDPEQLVELIKALVRVDAKKWLPEPGSFRYIRPALIGTGRQLGVQIPKKAILMITLVCWPDFSTESPPGVDPRSDLRLITSRNDTIRAWPGGFGYAKVGANYGPSFASHCEAQQAGYDQVLWLLGEEGQVTEAGATPLTDRVILDGVTRRSVLDLVESRLSEELEVREAKFTIKDIEAAWRNGLLQEAFVSGTAFFIKNVSTIRVGDFNIDLPQKQDDGSAFGPRIKSWLKDIMFGGEDHEWGVVVE</sequence>
<evidence type="ECO:0000256" key="1">
    <source>
        <dbReference type="ARBA" id="ARBA00001933"/>
    </source>
</evidence>
<protein>
    <recommendedName>
        <fullName evidence="10">Branched-chain-amino-acid aminotransferase</fullName>
    </recommendedName>
</protein>
<dbReference type="InterPro" id="IPR043131">
    <property type="entry name" value="BCAT-like_N"/>
</dbReference>
<dbReference type="AlphaFoldDB" id="A0A9P7HDF2"/>
<keyword evidence="3" id="KW-0032">Aminotransferase</keyword>
<dbReference type="GO" id="GO:0004084">
    <property type="term" value="F:branched-chain-amino-acid transaminase activity"/>
    <property type="evidence" value="ECO:0007669"/>
    <property type="project" value="InterPro"/>
</dbReference>
<dbReference type="EMBL" id="JADFTT010000870">
    <property type="protein sequence ID" value="KAG5758245.1"/>
    <property type="molecule type" value="Genomic_DNA"/>
</dbReference>
<evidence type="ECO:0000313" key="9">
    <source>
        <dbReference type="Proteomes" id="UP000750502"/>
    </source>
</evidence>
<evidence type="ECO:0000256" key="2">
    <source>
        <dbReference type="ARBA" id="ARBA00009320"/>
    </source>
</evidence>
<accession>A0A9P7HDF2</accession>
<dbReference type="InterPro" id="IPR036038">
    <property type="entry name" value="Aminotransferase-like"/>
</dbReference>
<dbReference type="InterPro" id="IPR005786">
    <property type="entry name" value="B_amino_transII"/>
</dbReference>
<reference evidence="8" key="1">
    <citation type="journal article" date="2020" name="bioRxiv">
        <title>Historical genomics reveals the evolutionary mechanisms behind multiple outbreaks of the host-specific coffee wilt pathogen Fusarium xylarioides.</title>
        <authorList>
            <person name="Peck D."/>
            <person name="Nowell R.W."/>
            <person name="Flood J."/>
            <person name="Ryan M.J."/>
            <person name="Barraclough T.G."/>
        </authorList>
    </citation>
    <scope>NUCLEOTIDE SEQUENCE</scope>
    <source>
        <strain evidence="8">IMI 127659i</strain>
    </source>
</reference>
<dbReference type="Gene3D" id="3.30.470.10">
    <property type="match status" value="1"/>
</dbReference>
<dbReference type="PANTHER" id="PTHR11825">
    <property type="entry name" value="SUBGROUP IIII AMINOTRANSFERASE"/>
    <property type="match status" value="1"/>
</dbReference>
<evidence type="ECO:0008006" key="10">
    <source>
        <dbReference type="Google" id="ProtNLM"/>
    </source>
</evidence>
<dbReference type="PIRSF" id="PIRSF006468">
    <property type="entry name" value="BCAT1"/>
    <property type="match status" value="1"/>
</dbReference>
<gene>
    <name evidence="8" type="ORF">H9Q72_013621</name>
</gene>
<dbReference type="SUPFAM" id="SSF56752">
    <property type="entry name" value="D-aminoacid aminotransferase-like PLP-dependent enzymes"/>
    <property type="match status" value="1"/>
</dbReference>
<reference evidence="8" key="2">
    <citation type="submission" date="2020-10" db="EMBL/GenBank/DDBJ databases">
        <authorList>
            <person name="Peck L.D."/>
            <person name="Nowell R.W."/>
            <person name="Flood J."/>
            <person name="Ryan M.J."/>
            <person name="Barraclough T.G."/>
        </authorList>
    </citation>
    <scope>NUCLEOTIDE SEQUENCE</scope>
    <source>
        <strain evidence="8">IMI 127659i</strain>
    </source>
</reference>